<dbReference type="PANTHER" id="PTHR32502:SF23">
    <property type="entry name" value="TRANSPORT PROTEIN, PTS SYSTEM"/>
    <property type="match status" value="1"/>
</dbReference>
<dbReference type="GO" id="GO:0005886">
    <property type="term" value="C:plasma membrane"/>
    <property type="evidence" value="ECO:0007669"/>
    <property type="project" value="TreeGrafter"/>
</dbReference>
<dbReference type="RefSeq" id="WP_046325426.1">
    <property type="nucleotide sequence ID" value="NZ_JBHTMT010000004.1"/>
</dbReference>
<feature type="transmembrane region" description="Helical" evidence="1">
    <location>
        <begin position="128"/>
        <end position="153"/>
    </location>
</feature>
<keyword evidence="5" id="KW-1185">Reference proteome</keyword>
<feature type="transmembrane region" description="Helical" evidence="1">
    <location>
        <begin position="228"/>
        <end position="249"/>
    </location>
</feature>
<dbReference type="Proteomes" id="UP000033531">
    <property type="component" value="Unassembled WGS sequence"/>
</dbReference>
<dbReference type="EMBL" id="QGLG01000002">
    <property type="protein sequence ID" value="PXY85074.1"/>
    <property type="molecule type" value="Genomic_DNA"/>
</dbReference>
<keyword evidence="1" id="KW-0472">Membrane</keyword>
<dbReference type="OrthoDB" id="9795582at2"/>
<dbReference type="PANTHER" id="PTHR32502">
    <property type="entry name" value="N-ACETYLGALACTOSAMINE PERMEASE II COMPONENT-RELATED"/>
    <property type="match status" value="1"/>
</dbReference>
<name>A0A0F4LBH0_9LACO</name>
<dbReference type="Proteomes" id="UP000247698">
    <property type="component" value="Unassembled WGS sequence"/>
</dbReference>
<dbReference type="InterPro" id="IPR004704">
    <property type="entry name" value="PTS_IID_man"/>
</dbReference>
<feature type="transmembrane region" description="Helical" evidence="1">
    <location>
        <begin position="159"/>
        <end position="176"/>
    </location>
</feature>
<dbReference type="Pfam" id="PF03613">
    <property type="entry name" value="EIID-AGA"/>
    <property type="match status" value="1"/>
</dbReference>
<evidence type="ECO:0000256" key="1">
    <source>
        <dbReference type="SAM" id="Phobius"/>
    </source>
</evidence>
<proteinExistence type="predicted"/>
<organism evidence="2 4">
    <name type="scientific">Lactobacillus melliventris</name>
    <dbReference type="NCBI Taxonomy" id="1218507"/>
    <lineage>
        <taxon>Bacteria</taxon>
        <taxon>Bacillati</taxon>
        <taxon>Bacillota</taxon>
        <taxon>Bacilli</taxon>
        <taxon>Lactobacillales</taxon>
        <taxon>Lactobacillaceae</taxon>
        <taxon>Lactobacillus</taxon>
    </lineage>
</organism>
<evidence type="ECO:0000313" key="5">
    <source>
        <dbReference type="Proteomes" id="UP000247698"/>
    </source>
</evidence>
<dbReference type="InterPro" id="IPR050303">
    <property type="entry name" value="GatZ_KbaZ_carbometab"/>
</dbReference>
<evidence type="ECO:0000313" key="4">
    <source>
        <dbReference type="Proteomes" id="UP000033531"/>
    </source>
</evidence>
<gene>
    <name evidence="3" type="ORF">DK873_08045</name>
    <name evidence="2" type="ORF">JF74_14920</name>
</gene>
<dbReference type="HOGENOM" id="CLU_060742_0_0_9"/>
<sequence length="277" mass="30534">MSFKIQPEYKGKITKKDLQKVFWRSIPTEHLWNYERMMNVGYTFAMIPILKKLYPKKEDLSAALTRSLEVYNVTPYIITLPEGIATAMEEQNASDPDFDTQSISAVKLAMMGPLSGVGDAFFWGTLRILATGVGTSLAMQGNILGPLLFLIIFDVPHFIIRYVMTFLGYGLGSNVIDKLKKSGIMDKVMEYASIMGIMVVGGMTMSMSKINFITKIGSGKGAQTIQGLLDGIAPGLGVLALFGVMYWMLKKKMNPLLIMLIVLIVSIAGAYFNILGV</sequence>
<accession>A0A0F4LBH0</accession>
<dbReference type="AlphaFoldDB" id="A0A0F4LBH0"/>
<comment type="caution">
    <text evidence="2">The sequence shown here is derived from an EMBL/GenBank/DDBJ whole genome shotgun (WGS) entry which is preliminary data.</text>
</comment>
<protein>
    <submittedName>
        <fullName evidence="2">PTS Man IID</fullName>
    </submittedName>
    <submittedName>
        <fullName evidence="3">PTS system mannose/fructose/sorbose family transporter subunit IID</fullName>
    </submittedName>
</protein>
<dbReference type="PATRIC" id="fig|1218507.3.peg.1682"/>
<dbReference type="STRING" id="1218507.JF74_14920"/>
<dbReference type="PROSITE" id="PS51108">
    <property type="entry name" value="PTS_EIID"/>
    <property type="match status" value="1"/>
</dbReference>
<reference evidence="3 5" key="2">
    <citation type="submission" date="2018-05" db="EMBL/GenBank/DDBJ databases">
        <title>Reference genomes for bee gut microbiota database.</title>
        <authorList>
            <person name="Ellegaard K.M."/>
        </authorList>
    </citation>
    <scope>NUCLEOTIDE SEQUENCE [LARGE SCALE GENOMIC DNA]</scope>
    <source>
        <strain evidence="3 5">ESL0184</strain>
    </source>
</reference>
<feature type="transmembrane region" description="Helical" evidence="1">
    <location>
        <begin position="188"/>
        <end position="208"/>
    </location>
</feature>
<evidence type="ECO:0000313" key="2">
    <source>
        <dbReference type="EMBL" id="KJY55643.1"/>
    </source>
</evidence>
<reference evidence="2 4" key="1">
    <citation type="submission" date="2015-01" db="EMBL/GenBank/DDBJ databases">
        <title>Comparative genomics of the lactic acid bacteria isolated from the honey bee gut.</title>
        <authorList>
            <person name="Ellegaard K.M."/>
            <person name="Tamarit D."/>
            <person name="Javelind E."/>
            <person name="Olofsson T."/>
            <person name="Andersson S.G."/>
            <person name="Vasquez A."/>
        </authorList>
    </citation>
    <scope>NUCLEOTIDE SEQUENCE [LARGE SCALE GENOMIC DNA]</scope>
    <source>
        <strain evidence="2 4">Hma8</strain>
    </source>
</reference>
<dbReference type="EMBL" id="JXLI01000013">
    <property type="protein sequence ID" value="KJY55643.1"/>
    <property type="molecule type" value="Genomic_DNA"/>
</dbReference>
<evidence type="ECO:0000313" key="3">
    <source>
        <dbReference type="EMBL" id="PXY85074.1"/>
    </source>
</evidence>
<keyword evidence="1" id="KW-1133">Transmembrane helix</keyword>
<keyword evidence="1" id="KW-0812">Transmembrane</keyword>
<dbReference type="GO" id="GO:0009401">
    <property type="term" value="P:phosphoenolpyruvate-dependent sugar phosphotransferase system"/>
    <property type="evidence" value="ECO:0007669"/>
    <property type="project" value="InterPro"/>
</dbReference>
<feature type="transmembrane region" description="Helical" evidence="1">
    <location>
        <begin position="256"/>
        <end position="274"/>
    </location>
</feature>